<feature type="transmembrane region" description="Helical" evidence="1">
    <location>
        <begin position="40"/>
        <end position="64"/>
    </location>
</feature>
<feature type="transmembrane region" description="Helical" evidence="1">
    <location>
        <begin position="12"/>
        <end position="28"/>
    </location>
</feature>
<gene>
    <name evidence="2" type="ORF">GCM10010140_38950</name>
</gene>
<feature type="transmembrane region" description="Helical" evidence="1">
    <location>
        <begin position="76"/>
        <end position="97"/>
    </location>
</feature>
<evidence type="ECO:0000313" key="3">
    <source>
        <dbReference type="Proteomes" id="UP000611554"/>
    </source>
</evidence>
<comment type="caution">
    <text evidence="2">The sequence shown here is derived from an EMBL/GenBank/DDBJ whole genome shotgun (WGS) entry which is preliminary data.</text>
</comment>
<keyword evidence="1" id="KW-1133">Transmembrane helix</keyword>
<keyword evidence="1" id="KW-0812">Transmembrane</keyword>
<accession>A0ABQ2R1E4</accession>
<evidence type="ECO:0000313" key="2">
    <source>
        <dbReference type="EMBL" id="GGQ04984.1"/>
    </source>
</evidence>
<keyword evidence="1" id="KW-0472">Membrane</keyword>
<protein>
    <submittedName>
        <fullName evidence="2">Uncharacterized protein</fullName>
    </submittedName>
</protein>
<dbReference type="Proteomes" id="UP000611554">
    <property type="component" value="Unassembled WGS sequence"/>
</dbReference>
<organism evidence="2 3">
    <name type="scientific">Streptosporangium pseudovulgare</name>
    <dbReference type="NCBI Taxonomy" id="35765"/>
    <lineage>
        <taxon>Bacteria</taxon>
        <taxon>Bacillati</taxon>
        <taxon>Actinomycetota</taxon>
        <taxon>Actinomycetes</taxon>
        <taxon>Streptosporangiales</taxon>
        <taxon>Streptosporangiaceae</taxon>
        <taxon>Streptosporangium</taxon>
    </lineage>
</organism>
<name>A0ABQ2R1E4_9ACTN</name>
<reference evidence="3" key="1">
    <citation type="journal article" date="2019" name="Int. J. Syst. Evol. Microbiol.">
        <title>The Global Catalogue of Microorganisms (GCM) 10K type strain sequencing project: providing services to taxonomists for standard genome sequencing and annotation.</title>
        <authorList>
            <consortium name="The Broad Institute Genomics Platform"/>
            <consortium name="The Broad Institute Genome Sequencing Center for Infectious Disease"/>
            <person name="Wu L."/>
            <person name="Ma J."/>
        </authorList>
    </citation>
    <scope>NUCLEOTIDE SEQUENCE [LARGE SCALE GENOMIC DNA]</scope>
    <source>
        <strain evidence="3">JCM 3115</strain>
    </source>
</reference>
<evidence type="ECO:0000256" key="1">
    <source>
        <dbReference type="SAM" id="Phobius"/>
    </source>
</evidence>
<dbReference type="EMBL" id="BMQJ01000009">
    <property type="protein sequence ID" value="GGQ04984.1"/>
    <property type="molecule type" value="Genomic_DNA"/>
</dbReference>
<keyword evidence="3" id="KW-1185">Reference proteome</keyword>
<sequence>MSVHVNVEKLFSYVWLVFVLAIPLLLMLRHRSRTGSWPTALRTASTTFLIIGSWMLLRAGWALLEHGATGAQFADAGSKVGGGLVITAAIFTLIDYLRREQPPAGALRLRDDRQEQELGP</sequence>
<proteinExistence type="predicted"/>